<evidence type="ECO:0000313" key="2">
    <source>
        <dbReference type="Proteomes" id="UP000277580"/>
    </source>
</evidence>
<protein>
    <submittedName>
        <fullName evidence="1">Uncharacterized protein</fullName>
    </submittedName>
</protein>
<dbReference type="AlphaFoldDB" id="A0A3N4KNS5"/>
<organism evidence="1 2">
    <name type="scientific">Morchella conica CCBAS932</name>
    <dbReference type="NCBI Taxonomy" id="1392247"/>
    <lineage>
        <taxon>Eukaryota</taxon>
        <taxon>Fungi</taxon>
        <taxon>Dikarya</taxon>
        <taxon>Ascomycota</taxon>
        <taxon>Pezizomycotina</taxon>
        <taxon>Pezizomycetes</taxon>
        <taxon>Pezizales</taxon>
        <taxon>Morchellaceae</taxon>
        <taxon>Morchella</taxon>
    </lineage>
</organism>
<gene>
    <name evidence="1" type="ORF">P167DRAFT_537932</name>
</gene>
<reference evidence="1 2" key="1">
    <citation type="journal article" date="2018" name="Nat. Ecol. Evol.">
        <title>Pezizomycetes genomes reveal the molecular basis of ectomycorrhizal truffle lifestyle.</title>
        <authorList>
            <person name="Murat C."/>
            <person name="Payen T."/>
            <person name="Noel B."/>
            <person name="Kuo A."/>
            <person name="Morin E."/>
            <person name="Chen J."/>
            <person name="Kohler A."/>
            <person name="Krizsan K."/>
            <person name="Balestrini R."/>
            <person name="Da Silva C."/>
            <person name="Montanini B."/>
            <person name="Hainaut M."/>
            <person name="Levati E."/>
            <person name="Barry K.W."/>
            <person name="Belfiori B."/>
            <person name="Cichocki N."/>
            <person name="Clum A."/>
            <person name="Dockter R.B."/>
            <person name="Fauchery L."/>
            <person name="Guy J."/>
            <person name="Iotti M."/>
            <person name="Le Tacon F."/>
            <person name="Lindquist E.A."/>
            <person name="Lipzen A."/>
            <person name="Malagnac F."/>
            <person name="Mello A."/>
            <person name="Molinier V."/>
            <person name="Miyauchi S."/>
            <person name="Poulain J."/>
            <person name="Riccioni C."/>
            <person name="Rubini A."/>
            <person name="Sitrit Y."/>
            <person name="Splivallo R."/>
            <person name="Traeger S."/>
            <person name="Wang M."/>
            <person name="Zifcakova L."/>
            <person name="Wipf D."/>
            <person name="Zambonelli A."/>
            <person name="Paolocci F."/>
            <person name="Nowrousian M."/>
            <person name="Ottonello S."/>
            <person name="Baldrian P."/>
            <person name="Spatafora J.W."/>
            <person name="Henrissat B."/>
            <person name="Nagy L.G."/>
            <person name="Aury J.M."/>
            <person name="Wincker P."/>
            <person name="Grigoriev I.V."/>
            <person name="Bonfante P."/>
            <person name="Martin F.M."/>
        </authorList>
    </citation>
    <scope>NUCLEOTIDE SEQUENCE [LARGE SCALE GENOMIC DNA]</scope>
    <source>
        <strain evidence="1 2">CCBAS932</strain>
    </source>
</reference>
<dbReference type="Proteomes" id="UP000277580">
    <property type="component" value="Unassembled WGS sequence"/>
</dbReference>
<proteinExistence type="predicted"/>
<name>A0A3N4KNS5_9PEZI</name>
<dbReference type="InParanoid" id="A0A3N4KNS5"/>
<dbReference type="EMBL" id="ML119146">
    <property type="protein sequence ID" value="RPB10001.1"/>
    <property type="molecule type" value="Genomic_DNA"/>
</dbReference>
<evidence type="ECO:0000313" key="1">
    <source>
        <dbReference type="EMBL" id="RPB10001.1"/>
    </source>
</evidence>
<accession>A0A3N4KNS5</accession>
<keyword evidence="2" id="KW-1185">Reference proteome</keyword>
<sequence>MDDMLFYACVAEKNACEFFLDYHALISTGPTAEQVFHISSNSVLLDFNFFILFFGRPPFFLNALALFNRLEFGRVTLVPPSSALPLRRTLFPSYVPLSSPAYSFPPRLSSIVGHCVYLFRIRQRQIAGR</sequence>